<feature type="domain" description="AAA+ ATPase" evidence="2">
    <location>
        <begin position="77"/>
        <end position="212"/>
    </location>
</feature>
<feature type="compositionally biased region" description="Polar residues" evidence="1">
    <location>
        <begin position="13"/>
        <end position="22"/>
    </location>
</feature>
<evidence type="ECO:0000256" key="1">
    <source>
        <dbReference type="SAM" id="MobiDB-lite"/>
    </source>
</evidence>
<proteinExistence type="predicted"/>
<feature type="domain" description="AAA+ ATPase" evidence="2">
    <location>
        <begin position="323"/>
        <end position="450"/>
    </location>
</feature>
<dbReference type="AlphaFoldDB" id="A0A373FAH1"/>
<dbReference type="EMBL" id="QURR01000037">
    <property type="protein sequence ID" value="RGE40429.1"/>
    <property type="molecule type" value="Genomic_DNA"/>
</dbReference>
<dbReference type="Gene3D" id="3.40.50.300">
    <property type="entry name" value="P-loop containing nucleotide triphosphate hydrolases"/>
    <property type="match status" value="2"/>
</dbReference>
<dbReference type="Proteomes" id="UP000261948">
    <property type="component" value="Unassembled WGS sequence"/>
</dbReference>
<name>A0A373FAH1_COMTE</name>
<gene>
    <name evidence="3" type="ORF">DZC30_20415</name>
</gene>
<dbReference type="SMART" id="SM00382">
    <property type="entry name" value="AAA"/>
    <property type="match status" value="2"/>
</dbReference>
<feature type="region of interest" description="Disordered" evidence="1">
    <location>
        <begin position="1"/>
        <end position="22"/>
    </location>
</feature>
<keyword evidence="4" id="KW-1185">Reference proteome</keyword>
<reference evidence="3 4" key="1">
    <citation type="submission" date="2018-08" db="EMBL/GenBank/DDBJ databases">
        <title>Comamonas testosteroni strain SWCO2.</title>
        <authorList>
            <person name="Jiang N."/>
            <person name="Zhang X.Z."/>
        </authorList>
    </citation>
    <scope>NUCLEOTIDE SEQUENCE [LARGE SCALE GENOMIC DNA]</scope>
    <source>
        <strain evidence="3 4">SWCO2</strain>
    </source>
</reference>
<dbReference type="PANTHER" id="PTHR23074">
    <property type="entry name" value="AAA DOMAIN-CONTAINING"/>
    <property type="match status" value="1"/>
</dbReference>
<dbReference type="GO" id="GO:0005524">
    <property type="term" value="F:ATP binding"/>
    <property type="evidence" value="ECO:0007669"/>
    <property type="project" value="UniProtKB-KW"/>
</dbReference>
<dbReference type="GO" id="GO:0016887">
    <property type="term" value="F:ATP hydrolysis activity"/>
    <property type="evidence" value="ECO:0007669"/>
    <property type="project" value="InterPro"/>
</dbReference>
<dbReference type="SUPFAM" id="SSF52540">
    <property type="entry name" value="P-loop containing nucleoside triphosphate hydrolases"/>
    <property type="match status" value="2"/>
</dbReference>
<dbReference type="CDD" id="cd19481">
    <property type="entry name" value="RecA-like_protease"/>
    <property type="match status" value="2"/>
</dbReference>
<keyword evidence="3" id="KW-0547">Nucleotide-binding</keyword>
<protein>
    <submittedName>
        <fullName evidence="3">ATP-binding protein</fullName>
    </submittedName>
</protein>
<dbReference type="Gene3D" id="1.10.8.60">
    <property type="match status" value="2"/>
</dbReference>
<keyword evidence="3" id="KW-0067">ATP-binding</keyword>
<dbReference type="InterPro" id="IPR027417">
    <property type="entry name" value="P-loop_NTPase"/>
</dbReference>
<accession>A0A373FAH1</accession>
<evidence type="ECO:0000313" key="3">
    <source>
        <dbReference type="EMBL" id="RGE40429.1"/>
    </source>
</evidence>
<comment type="caution">
    <text evidence="3">The sequence shown here is derived from an EMBL/GenBank/DDBJ whole genome shotgun (WGS) entry which is preliminary data.</text>
</comment>
<organism evidence="3 4">
    <name type="scientific">Comamonas testosteroni</name>
    <name type="common">Pseudomonas testosteroni</name>
    <dbReference type="NCBI Taxonomy" id="285"/>
    <lineage>
        <taxon>Bacteria</taxon>
        <taxon>Pseudomonadati</taxon>
        <taxon>Pseudomonadota</taxon>
        <taxon>Betaproteobacteria</taxon>
        <taxon>Burkholderiales</taxon>
        <taxon>Comamonadaceae</taxon>
        <taxon>Comamonas</taxon>
    </lineage>
</organism>
<sequence>MLGFFKTKKKNESINTRSGQPSNVGEYHTTNCISSMYPVLEVPEITFKDLKGMQELKVQIVDACKTITSEWKAGSMGKNGILLYGEPGNGKTAFGLAIAGSYKLPFFEIKAANITSQWVGETARSIKESFDFVKRNAPCVLMLDEIDSLITELDKNSNKDQRDIRNTLLTELVDIRSFDVFIIGATNYFDKLSAAAVREGRFDFKIEVKSPDLEARSSIIRQTIDCAIDDDLLKIVAKRYSGFSVKRIISIADEARRIAAGEELKISHFTNALRKIQGSHGNALRDVLGLDDLIFNESLRSDIDDLVMELSAVDDLLLQKSQPFKGALFVGPAGTGKTALAKAIAKETNWAFLDVSAPDILADFSLMEETYKKAKDLRPCVIFIDEATDLLKDRTISNYATHTNKLLTLIEGYGEEIPDVVFMAATNHGDDVDEAMARRFYRRINFELPDLHTRKKLITSWSKKNKAAEVAVLRAADVLSVMSEGMSAANINNWLDTEYKKAILEGLRRKQQPDFSTVFK</sequence>
<dbReference type="InterPro" id="IPR003593">
    <property type="entry name" value="AAA+_ATPase"/>
</dbReference>
<evidence type="ECO:0000313" key="4">
    <source>
        <dbReference type="Proteomes" id="UP000261948"/>
    </source>
</evidence>
<dbReference type="PANTHER" id="PTHR23074:SF83">
    <property type="entry name" value="VACUOLAR PROTEIN SORTING-ASSOCIATED PROTEIN 4A"/>
    <property type="match status" value="1"/>
</dbReference>
<evidence type="ECO:0000259" key="2">
    <source>
        <dbReference type="SMART" id="SM00382"/>
    </source>
</evidence>
<dbReference type="Pfam" id="PF00004">
    <property type="entry name" value="AAA"/>
    <property type="match status" value="2"/>
</dbReference>
<dbReference type="InterPro" id="IPR003959">
    <property type="entry name" value="ATPase_AAA_core"/>
</dbReference>
<dbReference type="InterPro" id="IPR050304">
    <property type="entry name" value="MT-severing_AAA_ATPase"/>
</dbReference>